<dbReference type="PANTHER" id="PTHR48069:SF3">
    <property type="entry name" value="DIHYDROFOLATE REDUCTASE"/>
    <property type="match status" value="1"/>
</dbReference>
<organism evidence="9 10">
    <name type="scientific">Westerdykella ornata</name>
    <dbReference type="NCBI Taxonomy" id="318751"/>
    <lineage>
        <taxon>Eukaryota</taxon>
        <taxon>Fungi</taxon>
        <taxon>Dikarya</taxon>
        <taxon>Ascomycota</taxon>
        <taxon>Pezizomycotina</taxon>
        <taxon>Dothideomycetes</taxon>
        <taxon>Pleosporomycetidae</taxon>
        <taxon>Pleosporales</taxon>
        <taxon>Sporormiaceae</taxon>
        <taxon>Westerdykella</taxon>
    </lineage>
</organism>
<dbReference type="GO" id="GO:0005739">
    <property type="term" value="C:mitochondrion"/>
    <property type="evidence" value="ECO:0007669"/>
    <property type="project" value="TreeGrafter"/>
</dbReference>
<feature type="domain" description="DHFR" evidence="8">
    <location>
        <begin position="1"/>
        <end position="219"/>
    </location>
</feature>
<reference evidence="9" key="1">
    <citation type="journal article" date="2020" name="Stud. Mycol.">
        <title>101 Dothideomycetes genomes: a test case for predicting lifestyles and emergence of pathogens.</title>
        <authorList>
            <person name="Haridas S."/>
            <person name="Albert R."/>
            <person name="Binder M."/>
            <person name="Bloem J."/>
            <person name="Labutti K."/>
            <person name="Salamov A."/>
            <person name="Andreopoulos B."/>
            <person name="Baker S."/>
            <person name="Barry K."/>
            <person name="Bills G."/>
            <person name="Bluhm B."/>
            <person name="Cannon C."/>
            <person name="Castanera R."/>
            <person name="Culley D."/>
            <person name="Daum C."/>
            <person name="Ezra D."/>
            <person name="Gonzalez J."/>
            <person name="Henrissat B."/>
            <person name="Kuo A."/>
            <person name="Liang C."/>
            <person name="Lipzen A."/>
            <person name="Lutzoni F."/>
            <person name="Magnuson J."/>
            <person name="Mondo S."/>
            <person name="Nolan M."/>
            <person name="Ohm R."/>
            <person name="Pangilinan J."/>
            <person name="Park H.-J."/>
            <person name="Ramirez L."/>
            <person name="Alfaro M."/>
            <person name="Sun H."/>
            <person name="Tritt A."/>
            <person name="Yoshinaga Y."/>
            <person name="Zwiers L.-H."/>
            <person name="Turgeon B."/>
            <person name="Goodwin S."/>
            <person name="Spatafora J."/>
            <person name="Crous P."/>
            <person name="Grigoriev I."/>
        </authorList>
    </citation>
    <scope>NUCLEOTIDE SEQUENCE</scope>
    <source>
        <strain evidence="9">CBS 379.55</strain>
    </source>
</reference>
<evidence type="ECO:0000256" key="3">
    <source>
        <dbReference type="ARBA" id="ARBA00018886"/>
    </source>
</evidence>
<dbReference type="GO" id="GO:0046452">
    <property type="term" value="P:dihydrofolate metabolic process"/>
    <property type="evidence" value="ECO:0007669"/>
    <property type="project" value="TreeGrafter"/>
</dbReference>
<dbReference type="GO" id="GO:0006730">
    <property type="term" value="P:one-carbon metabolic process"/>
    <property type="evidence" value="ECO:0007669"/>
    <property type="project" value="UniProtKB-KW"/>
</dbReference>
<evidence type="ECO:0000259" key="8">
    <source>
        <dbReference type="PROSITE" id="PS51330"/>
    </source>
</evidence>
<dbReference type="GeneID" id="54551250"/>
<dbReference type="PANTHER" id="PTHR48069">
    <property type="entry name" value="DIHYDROFOLATE REDUCTASE"/>
    <property type="match status" value="1"/>
</dbReference>
<evidence type="ECO:0000313" key="9">
    <source>
        <dbReference type="EMBL" id="KAF2277945.1"/>
    </source>
</evidence>
<evidence type="ECO:0000256" key="1">
    <source>
        <dbReference type="ARBA" id="ARBA00004903"/>
    </source>
</evidence>
<keyword evidence="10" id="KW-1185">Reference proteome</keyword>
<dbReference type="EC" id="1.5.1.3" evidence="2"/>
<dbReference type="GO" id="GO:0050661">
    <property type="term" value="F:NADP binding"/>
    <property type="evidence" value="ECO:0007669"/>
    <property type="project" value="InterPro"/>
</dbReference>
<feature type="compositionally biased region" description="Low complexity" evidence="7">
    <location>
        <begin position="73"/>
        <end position="84"/>
    </location>
</feature>
<feature type="region of interest" description="Disordered" evidence="7">
    <location>
        <begin position="69"/>
        <end position="117"/>
    </location>
</feature>
<keyword evidence="5" id="KW-0521">NADP</keyword>
<dbReference type="OrthoDB" id="414698at2759"/>
<comment type="pathway">
    <text evidence="1">Cofactor biosynthesis; tetrahydrofolate biosynthesis; 5,6,7,8-tetrahydrofolate from 7,8-dihydrofolate: step 1/1.</text>
</comment>
<evidence type="ECO:0000256" key="5">
    <source>
        <dbReference type="ARBA" id="ARBA00022857"/>
    </source>
</evidence>
<sequence length="222" mass="24706">MGRKTWDSIPEKFRPLKGRLNVVVTRDVHGLRQRLSAGKVDKDREGTRAVEGPLVVGSLEAALEVLQRISEDSSASTPTSPRTTQGEADASTTHSEQQPGDTNEPQEPTSTSQSPFPLAPNLSISRVFVIGGSSLYAAALALPQTNRVLLTKIYNDYECDTFFPIDLEGEEGRRAGWVKRGRRELEEWVGEEISPGKEGDGEDRMEEKGVRFEFVMFERLER</sequence>
<dbReference type="RefSeq" id="XP_033655484.1">
    <property type="nucleotide sequence ID" value="XM_033798075.1"/>
</dbReference>
<keyword evidence="4" id="KW-0554">One-carbon metabolism</keyword>
<evidence type="ECO:0000313" key="10">
    <source>
        <dbReference type="Proteomes" id="UP000800097"/>
    </source>
</evidence>
<proteinExistence type="predicted"/>
<dbReference type="AlphaFoldDB" id="A0A6A6JNW9"/>
<dbReference type="Proteomes" id="UP000800097">
    <property type="component" value="Unassembled WGS sequence"/>
</dbReference>
<feature type="compositionally biased region" description="Polar residues" evidence="7">
    <location>
        <begin position="90"/>
        <end position="115"/>
    </location>
</feature>
<dbReference type="Gene3D" id="3.40.430.10">
    <property type="entry name" value="Dihydrofolate Reductase, subunit A"/>
    <property type="match status" value="1"/>
</dbReference>
<dbReference type="InterPro" id="IPR001796">
    <property type="entry name" value="DHFR_dom"/>
</dbReference>
<dbReference type="GO" id="GO:0046654">
    <property type="term" value="P:tetrahydrofolate biosynthetic process"/>
    <property type="evidence" value="ECO:0007669"/>
    <property type="project" value="InterPro"/>
</dbReference>
<dbReference type="GO" id="GO:0004146">
    <property type="term" value="F:dihydrofolate reductase activity"/>
    <property type="evidence" value="ECO:0007669"/>
    <property type="project" value="UniProtKB-EC"/>
</dbReference>
<accession>A0A6A6JNW9</accession>
<evidence type="ECO:0000256" key="7">
    <source>
        <dbReference type="SAM" id="MobiDB-lite"/>
    </source>
</evidence>
<evidence type="ECO:0000256" key="4">
    <source>
        <dbReference type="ARBA" id="ARBA00022563"/>
    </source>
</evidence>
<dbReference type="EMBL" id="ML986489">
    <property type="protein sequence ID" value="KAF2277945.1"/>
    <property type="molecule type" value="Genomic_DNA"/>
</dbReference>
<dbReference type="InterPro" id="IPR012259">
    <property type="entry name" value="DHFR"/>
</dbReference>
<gene>
    <name evidence="9" type="ORF">EI97DRAFT_432034</name>
</gene>
<dbReference type="Pfam" id="PF00186">
    <property type="entry name" value="DHFR_1"/>
    <property type="match status" value="2"/>
</dbReference>
<evidence type="ECO:0000256" key="6">
    <source>
        <dbReference type="ARBA" id="ARBA00023002"/>
    </source>
</evidence>
<keyword evidence="6" id="KW-0560">Oxidoreductase</keyword>
<protein>
    <recommendedName>
        <fullName evidence="3">Dihydrofolate reductase</fullName>
        <ecNumber evidence="2">1.5.1.3</ecNumber>
    </recommendedName>
</protein>
<dbReference type="InterPro" id="IPR024072">
    <property type="entry name" value="DHFR-like_dom_sf"/>
</dbReference>
<evidence type="ECO:0000256" key="2">
    <source>
        <dbReference type="ARBA" id="ARBA00012856"/>
    </source>
</evidence>
<dbReference type="GO" id="GO:0046655">
    <property type="term" value="P:folic acid metabolic process"/>
    <property type="evidence" value="ECO:0007669"/>
    <property type="project" value="TreeGrafter"/>
</dbReference>
<name>A0A6A6JNW9_WESOR</name>
<dbReference type="CDD" id="cd00209">
    <property type="entry name" value="DHFR"/>
    <property type="match status" value="1"/>
</dbReference>
<dbReference type="SUPFAM" id="SSF53597">
    <property type="entry name" value="Dihydrofolate reductase-like"/>
    <property type="match status" value="1"/>
</dbReference>
<dbReference type="PROSITE" id="PS51330">
    <property type="entry name" value="DHFR_2"/>
    <property type="match status" value="1"/>
</dbReference>